<sequence length="446" mass="49561">MKHTSGDRPVFEIAEWETLKIDGEVLTPSDQRLKEELRSGEEGRLLVDELRAGVRVTARSWVGIVRFERFEVRVVPKLAGNNIGLVEMIEFATGLDSLRRSSSARSLHAEGTGLFDLIALLLAEGTELILRGGLLADYVEREDELPVLRGRLLGDQQVLRRFGQVDRLVCRFDEHEQNIAENQLLAAALSRCATRVTYDSVRRRVRRLLAILQEACRPDDLDLEGIRNRMTYHRLNEHYRNPHALAWLILDGLGTRDVLVTGETNCFAFLIDMNRLFEMFVFRLVDTLLAGSAMRVHYQRADRSIILNASTGQPYARVVPDILVERSAADTTARLAIDAKYKLYDERKLSSSDVYQSFLYAYAYGAAGGPALPAALLVYPSSSRSSRAVRLRVRSAQALAAAEILALGLSIPDVLAELTGQIHGSATKALIEAVQQGIGAARHVAA</sequence>
<dbReference type="OrthoDB" id="251794at2"/>
<dbReference type="RefSeq" id="WP_110169047.1">
    <property type="nucleotide sequence ID" value="NZ_CP015136.1"/>
</dbReference>
<reference evidence="1 2" key="1">
    <citation type="journal article" date="2016" name="Genome Announc.">
        <title>First Complete Genome Sequence of a Subdivision 6 Acidobacterium Strain.</title>
        <authorList>
            <person name="Huang S."/>
            <person name="Vieira S."/>
            <person name="Bunk B."/>
            <person name="Riedel T."/>
            <person name="Sproer C."/>
            <person name="Overmann J."/>
        </authorList>
    </citation>
    <scope>NUCLEOTIDE SEQUENCE [LARGE SCALE GENOMIC DNA]</scope>
    <source>
        <strain evidence="2">DSM 100886 HEG_-6_39</strain>
    </source>
</reference>
<dbReference type="REBASE" id="150638">
    <property type="entry name" value="Aba100886McrBCP"/>
</dbReference>
<dbReference type="PATRIC" id="fig|1813736.3.peg.218"/>
<accession>A0A143PFJ6</accession>
<evidence type="ECO:0000313" key="2">
    <source>
        <dbReference type="Proteomes" id="UP000076079"/>
    </source>
</evidence>
<keyword evidence="2" id="KW-1185">Reference proteome</keyword>
<gene>
    <name evidence="1" type="ORF">LuPra_00207</name>
</gene>
<proteinExistence type="predicted"/>
<dbReference type="KEGG" id="abac:LuPra_00207"/>
<protein>
    <submittedName>
        <fullName evidence="1">5-methylcytosine-specific restriction enzyme subunit McrC</fullName>
    </submittedName>
</protein>
<dbReference type="STRING" id="1855912.LuPra_00207"/>
<dbReference type="PANTHER" id="PTHR38733">
    <property type="entry name" value="PROTEIN MCRC"/>
    <property type="match status" value="1"/>
</dbReference>
<dbReference type="PANTHER" id="PTHR38733:SF1">
    <property type="entry name" value="TYPE IV METHYL-DIRECTED RESTRICTION ENZYME ECOKMCRBC"/>
    <property type="match status" value="1"/>
</dbReference>
<evidence type="ECO:0000313" key="1">
    <source>
        <dbReference type="EMBL" id="AMY07043.1"/>
    </source>
</evidence>
<name>A0A143PFJ6_LUTPR</name>
<reference evidence="2" key="2">
    <citation type="submission" date="2016-04" db="EMBL/GenBank/DDBJ databases">
        <title>First Complete Genome Sequence of a Subdivision 6 Acidobacterium.</title>
        <authorList>
            <person name="Huang S."/>
            <person name="Vieira S."/>
            <person name="Bunk B."/>
            <person name="Riedel T."/>
            <person name="Sproeer C."/>
            <person name="Overmann J."/>
        </authorList>
    </citation>
    <scope>NUCLEOTIDE SEQUENCE [LARGE SCALE GENOMIC DNA]</scope>
    <source>
        <strain evidence="2">DSM 100886 HEG_-6_39</strain>
    </source>
</reference>
<organism evidence="1 2">
    <name type="scientific">Luteitalea pratensis</name>
    <dbReference type="NCBI Taxonomy" id="1855912"/>
    <lineage>
        <taxon>Bacteria</taxon>
        <taxon>Pseudomonadati</taxon>
        <taxon>Acidobacteriota</taxon>
        <taxon>Vicinamibacteria</taxon>
        <taxon>Vicinamibacterales</taxon>
        <taxon>Vicinamibacteraceae</taxon>
        <taxon>Luteitalea</taxon>
    </lineage>
</organism>
<dbReference type="AlphaFoldDB" id="A0A143PFJ6"/>
<dbReference type="InterPro" id="IPR019292">
    <property type="entry name" value="McrC"/>
</dbReference>
<dbReference type="Proteomes" id="UP000076079">
    <property type="component" value="Chromosome"/>
</dbReference>
<dbReference type="EMBL" id="CP015136">
    <property type="protein sequence ID" value="AMY07043.1"/>
    <property type="molecule type" value="Genomic_DNA"/>
</dbReference>
<dbReference type="Pfam" id="PF10117">
    <property type="entry name" value="McrBC"/>
    <property type="match status" value="1"/>
</dbReference>